<evidence type="ECO:0000313" key="2">
    <source>
        <dbReference type="Proteomes" id="UP000279833"/>
    </source>
</evidence>
<sequence>MVRCGLFGLHISPVCLKYMIHIVDAEIGVLDVLGRARQEEGPITTLDCSYGFYATLARSITIHIIH</sequence>
<dbReference type="WBParaSite" id="SCUD_0000173901-mRNA-1">
    <property type="protein sequence ID" value="SCUD_0000173901-mRNA-1"/>
    <property type="gene ID" value="SCUD_0000173901"/>
</dbReference>
<dbReference type="AlphaFoldDB" id="A0A183JGB9"/>
<protein>
    <submittedName>
        <fullName evidence="1 3">Uncharacterized protein</fullName>
    </submittedName>
</protein>
<proteinExistence type="predicted"/>
<gene>
    <name evidence="1" type="ORF">SCUD_LOCUS1740</name>
</gene>
<dbReference type="EMBL" id="UZAK01001479">
    <property type="protein sequence ID" value="VDO69592.1"/>
    <property type="molecule type" value="Genomic_DNA"/>
</dbReference>
<reference evidence="1 2" key="2">
    <citation type="submission" date="2018-11" db="EMBL/GenBank/DDBJ databases">
        <authorList>
            <consortium name="Pathogen Informatics"/>
        </authorList>
    </citation>
    <scope>NUCLEOTIDE SEQUENCE [LARGE SCALE GENOMIC DNA]</scope>
    <source>
        <strain evidence="1">Dakar</strain>
        <strain evidence="2">Dakar, Senegal</strain>
    </source>
</reference>
<accession>A0A183JGB9</accession>
<keyword evidence="2" id="KW-1185">Reference proteome</keyword>
<reference evidence="3" key="1">
    <citation type="submission" date="2016-06" db="UniProtKB">
        <authorList>
            <consortium name="WormBaseParasite"/>
        </authorList>
    </citation>
    <scope>IDENTIFICATION</scope>
</reference>
<evidence type="ECO:0000313" key="3">
    <source>
        <dbReference type="WBParaSite" id="SCUD_0000173901-mRNA-1"/>
    </source>
</evidence>
<evidence type="ECO:0000313" key="1">
    <source>
        <dbReference type="EMBL" id="VDO69592.1"/>
    </source>
</evidence>
<organism evidence="3">
    <name type="scientific">Schistosoma curassoni</name>
    <dbReference type="NCBI Taxonomy" id="6186"/>
    <lineage>
        <taxon>Eukaryota</taxon>
        <taxon>Metazoa</taxon>
        <taxon>Spiralia</taxon>
        <taxon>Lophotrochozoa</taxon>
        <taxon>Platyhelminthes</taxon>
        <taxon>Trematoda</taxon>
        <taxon>Digenea</taxon>
        <taxon>Strigeidida</taxon>
        <taxon>Schistosomatoidea</taxon>
        <taxon>Schistosomatidae</taxon>
        <taxon>Schistosoma</taxon>
    </lineage>
</organism>
<dbReference type="Proteomes" id="UP000279833">
    <property type="component" value="Unassembled WGS sequence"/>
</dbReference>
<name>A0A183JGB9_9TREM</name>